<evidence type="ECO:0000256" key="1">
    <source>
        <dbReference type="SAM" id="Phobius"/>
    </source>
</evidence>
<protein>
    <submittedName>
        <fullName evidence="2">Uncharacterized protein</fullName>
    </submittedName>
</protein>
<name>A0AAP1DX41_BACIU</name>
<dbReference type="EMBL" id="LJZV01000034">
    <property type="protein sequence ID" value="KZD87116.1"/>
    <property type="molecule type" value="Genomic_DNA"/>
</dbReference>
<keyword evidence="1" id="KW-1133">Transmembrane helix</keyword>
<evidence type="ECO:0000313" key="3">
    <source>
        <dbReference type="Proteomes" id="UP000076442"/>
    </source>
</evidence>
<evidence type="ECO:0000313" key="2">
    <source>
        <dbReference type="EMBL" id="KZD87116.1"/>
    </source>
</evidence>
<feature type="transmembrane region" description="Helical" evidence="1">
    <location>
        <begin position="6"/>
        <end position="25"/>
    </location>
</feature>
<keyword evidence="1" id="KW-0812">Transmembrane</keyword>
<reference evidence="2 3" key="1">
    <citation type="submission" date="2015-09" db="EMBL/GenBank/DDBJ databases">
        <title>Spore heat resistance.</title>
        <authorList>
            <person name="Boekhorst J."/>
            <person name="Berendsen E.M."/>
            <person name="Wells-Bennik M.H."/>
            <person name="Kuipers O.P."/>
        </authorList>
    </citation>
    <scope>NUCLEOTIDE SEQUENCE [LARGE SCALE GENOMIC DNA]</scope>
    <source>
        <strain evidence="2 3">B4122</strain>
    </source>
</reference>
<accession>A0AAP1DX41</accession>
<keyword evidence="1" id="KW-0472">Membrane</keyword>
<comment type="caution">
    <text evidence="2">The sequence shown here is derived from an EMBL/GenBank/DDBJ whole genome shotgun (WGS) entry which is preliminary data.</text>
</comment>
<dbReference type="Proteomes" id="UP000076442">
    <property type="component" value="Unassembled WGS sequence"/>
</dbReference>
<gene>
    <name evidence="2" type="ORF">B4122_4623</name>
</gene>
<sequence>MHGRPLFLSFALINFYMFRLYFFKVEMQILNVKMRFFLRKKAHF</sequence>
<proteinExistence type="predicted"/>
<dbReference type="AlphaFoldDB" id="A0AAP1DX41"/>
<organism evidence="2 3">
    <name type="scientific">Bacillus subtilis</name>
    <dbReference type="NCBI Taxonomy" id="1423"/>
    <lineage>
        <taxon>Bacteria</taxon>
        <taxon>Bacillati</taxon>
        <taxon>Bacillota</taxon>
        <taxon>Bacilli</taxon>
        <taxon>Bacillales</taxon>
        <taxon>Bacillaceae</taxon>
        <taxon>Bacillus</taxon>
    </lineage>
</organism>